<dbReference type="Proteomes" id="UP001153636">
    <property type="component" value="Chromosome 5"/>
</dbReference>
<protein>
    <recommendedName>
        <fullName evidence="2">von Hippel-Lindau disease tumour suppressor beta domain-containing protein</fullName>
    </recommendedName>
</protein>
<dbReference type="Gene3D" id="2.60.40.780">
    <property type="entry name" value="von Hippel-Lindau disease tumour suppressor, beta domain"/>
    <property type="match status" value="1"/>
</dbReference>
<dbReference type="EMBL" id="OV651817">
    <property type="protein sequence ID" value="CAH1110759.1"/>
    <property type="molecule type" value="Genomic_DNA"/>
</dbReference>
<feature type="domain" description="von Hippel-Lindau disease tumour suppressor beta" evidence="2">
    <location>
        <begin position="21"/>
        <end position="90"/>
    </location>
</feature>
<accession>A0A9P0CYU2</accession>
<evidence type="ECO:0000259" key="2">
    <source>
        <dbReference type="Pfam" id="PF01847"/>
    </source>
</evidence>
<dbReference type="SUPFAM" id="SSF49468">
    <property type="entry name" value="VHL"/>
    <property type="match status" value="1"/>
</dbReference>
<dbReference type="OrthoDB" id="413400at2759"/>
<dbReference type="Pfam" id="PF01847">
    <property type="entry name" value="VHL"/>
    <property type="match status" value="1"/>
</dbReference>
<proteinExistence type="inferred from homology"/>
<dbReference type="Gene3D" id="1.10.750.10">
    <property type="entry name" value="von Hippel-Lindau disease tumour suppressor, alpha domain"/>
    <property type="match status" value="1"/>
</dbReference>
<dbReference type="CDD" id="cd05468">
    <property type="entry name" value="pVHL"/>
    <property type="match status" value="1"/>
</dbReference>
<name>A0A9P0CYU2_9CUCU</name>
<dbReference type="InterPro" id="IPR036208">
    <property type="entry name" value="VHL_sf"/>
</dbReference>
<dbReference type="InterPro" id="IPR022772">
    <property type="entry name" value="VHL_tumour_suppress_b/a_dom"/>
</dbReference>
<gene>
    <name evidence="3" type="ORF">PSYICH_LOCUS11525</name>
</gene>
<evidence type="ECO:0000256" key="1">
    <source>
        <dbReference type="ARBA" id="ARBA00010057"/>
    </source>
</evidence>
<dbReference type="InterPro" id="IPR037139">
    <property type="entry name" value="VHL_alpha_dom_sf"/>
</dbReference>
<dbReference type="InterPro" id="IPR037140">
    <property type="entry name" value="VHL_beta_dom_sf"/>
</dbReference>
<organism evidence="3 4">
    <name type="scientific">Psylliodes chrysocephalus</name>
    <dbReference type="NCBI Taxonomy" id="3402493"/>
    <lineage>
        <taxon>Eukaryota</taxon>
        <taxon>Metazoa</taxon>
        <taxon>Ecdysozoa</taxon>
        <taxon>Arthropoda</taxon>
        <taxon>Hexapoda</taxon>
        <taxon>Insecta</taxon>
        <taxon>Pterygota</taxon>
        <taxon>Neoptera</taxon>
        <taxon>Endopterygota</taxon>
        <taxon>Coleoptera</taxon>
        <taxon>Polyphaga</taxon>
        <taxon>Cucujiformia</taxon>
        <taxon>Chrysomeloidea</taxon>
        <taxon>Chrysomelidae</taxon>
        <taxon>Galerucinae</taxon>
        <taxon>Alticini</taxon>
        <taxon>Psylliodes</taxon>
    </lineage>
</organism>
<keyword evidence="4" id="KW-1185">Reference proteome</keyword>
<sequence length="173" mass="20656">MPEVEILYDVKNRSGTVGNSAYVRFINKTEKVVEIVWLNHTGKYIRYRILKKDYFVDVNTYNAHLWVAFDHETKDRLHIDKEFVYHPKTSKEFFKQKYPDRVIPEHYEARIRAFITLPLYSLRYNSLLTIRNLLKTSEDADKLELPTQLIEDLKKVIVLRNNLAYTLNSQETD</sequence>
<dbReference type="AlphaFoldDB" id="A0A9P0CYU2"/>
<evidence type="ECO:0000313" key="3">
    <source>
        <dbReference type="EMBL" id="CAH1110759.1"/>
    </source>
</evidence>
<dbReference type="InterPro" id="IPR024053">
    <property type="entry name" value="VHL_beta_dom"/>
</dbReference>
<reference evidence="3" key="1">
    <citation type="submission" date="2022-01" db="EMBL/GenBank/DDBJ databases">
        <authorList>
            <person name="King R."/>
        </authorList>
    </citation>
    <scope>NUCLEOTIDE SEQUENCE</scope>
</reference>
<comment type="similarity">
    <text evidence="1">Belongs to the VHL family.</text>
</comment>
<evidence type="ECO:0000313" key="4">
    <source>
        <dbReference type="Proteomes" id="UP001153636"/>
    </source>
</evidence>